<comment type="caution">
    <text evidence="2">The sequence shown here is derived from an EMBL/GenBank/DDBJ whole genome shotgun (WGS) entry which is preliminary data.</text>
</comment>
<evidence type="ECO:0000313" key="3">
    <source>
        <dbReference type="EMBL" id="TDA37717.1"/>
    </source>
</evidence>
<dbReference type="PANTHER" id="PTHR39646:SF1">
    <property type="entry name" value="DNA-DIRECTED RNA POLYMERASE SUBUNIT RPO4"/>
    <property type="match status" value="1"/>
</dbReference>
<reference evidence="3 5" key="1">
    <citation type="journal article" date="2019" name="Nat. Microbiol.">
        <title>Expanding anaerobic alkane metabolism in the domain of Archaea.</title>
        <authorList>
            <person name="Wang Y."/>
            <person name="Wegener G."/>
            <person name="Hou J."/>
            <person name="Wang F."/>
            <person name="Xiao X."/>
        </authorList>
    </citation>
    <scope>NUCLEOTIDE SEQUENCE [LARGE SCALE GENOMIC DNA]</scope>
    <source>
        <strain evidence="3">WYZ-LMO11</strain>
    </source>
</reference>
<dbReference type="EMBL" id="RXIH01000007">
    <property type="protein sequence ID" value="RZN57408.1"/>
    <property type="molecule type" value="Genomic_DNA"/>
</dbReference>
<sequence>MPKEIIKEKILTFPQVKKLLEEREKEGGLNYLQKVAYDYVTKLSKLDANKAEELMKKLEIEGISSIVAAQIVNIMPKTIDELRTILSAENRVFLPSELEKILSIINSFRQ</sequence>
<evidence type="ECO:0000256" key="1">
    <source>
        <dbReference type="HAMAP-Rule" id="MF_00864"/>
    </source>
</evidence>
<dbReference type="EMBL" id="QNVI01000065">
    <property type="protein sequence ID" value="TDA37717.1"/>
    <property type="molecule type" value="Genomic_DNA"/>
</dbReference>
<dbReference type="PIRSF" id="PIRSF005053">
    <property type="entry name" value="RNA_pol_F_arch"/>
    <property type="match status" value="1"/>
</dbReference>
<dbReference type="AlphaFoldDB" id="A0A520KGQ7"/>
<dbReference type="GO" id="GO:0006352">
    <property type="term" value="P:DNA-templated transcription initiation"/>
    <property type="evidence" value="ECO:0007669"/>
    <property type="project" value="InterPro"/>
</dbReference>
<evidence type="ECO:0000313" key="4">
    <source>
        <dbReference type="Proteomes" id="UP000316080"/>
    </source>
</evidence>
<keyword evidence="1" id="KW-0808">Transferase</keyword>
<dbReference type="Gene3D" id="6.10.140.10">
    <property type="match status" value="1"/>
</dbReference>
<dbReference type="GO" id="GO:0000166">
    <property type="term" value="F:nucleotide binding"/>
    <property type="evidence" value="ECO:0007669"/>
    <property type="project" value="InterPro"/>
</dbReference>
<dbReference type="InterPro" id="IPR010997">
    <property type="entry name" value="HRDC-like_sf"/>
</dbReference>
<keyword evidence="1" id="KW-0548">Nucleotidyltransferase</keyword>
<dbReference type="Gene3D" id="1.10.150.80">
    <property type="entry name" value="HRDC domain"/>
    <property type="match status" value="1"/>
</dbReference>
<dbReference type="GO" id="GO:0000428">
    <property type="term" value="C:DNA-directed RNA polymerase complex"/>
    <property type="evidence" value="ECO:0007669"/>
    <property type="project" value="UniProtKB-KW"/>
</dbReference>
<dbReference type="InterPro" id="IPR005574">
    <property type="entry name" value="Rpb4/RPC9"/>
</dbReference>
<dbReference type="InterPro" id="IPR010924">
    <property type="entry name" value="Rpo4"/>
</dbReference>
<reference evidence="2 4" key="2">
    <citation type="journal article" date="2019" name="Nat. Microbiol.">
        <title>Wide diversity of methane and short-chain alkane metabolisms in uncultured archaea.</title>
        <authorList>
            <person name="Borrel G."/>
            <person name="Adam P.S."/>
            <person name="McKay L.J."/>
            <person name="Chen L.X."/>
            <person name="Sierra-Garcia I.N."/>
            <person name="Sieber C.M."/>
            <person name="Letourneur Q."/>
            <person name="Ghozlane A."/>
            <person name="Andersen G.L."/>
            <person name="Li W.J."/>
            <person name="Hallam S.J."/>
            <person name="Muyzer G."/>
            <person name="de Oliveira V.M."/>
            <person name="Inskeep W.P."/>
            <person name="Banfield J.F."/>
            <person name="Gribaldo S."/>
        </authorList>
    </citation>
    <scope>NUCLEOTIDE SEQUENCE [LARGE SCALE GENOMIC DNA]</scope>
    <source>
        <strain evidence="2">Verst-YHS</strain>
    </source>
</reference>
<dbReference type="GO" id="GO:0003899">
    <property type="term" value="F:DNA-directed RNA polymerase activity"/>
    <property type="evidence" value="ECO:0007669"/>
    <property type="project" value="UniProtKB-UniRule"/>
</dbReference>
<comment type="catalytic activity">
    <reaction evidence="1">
        <text>RNA(n) + a ribonucleoside 5'-triphosphate = RNA(n+1) + diphosphate</text>
        <dbReference type="Rhea" id="RHEA:21248"/>
        <dbReference type="Rhea" id="RHEA-COMP:14527"/>
        <dbReference type="Rhea" id="RHEA-COMP:17342"/>
        <dbReference type="ChEBI" id="CHEBI:33019"/>
        <dbReference type="ChEBI" id="CHEBI:61557"/>
        <dbReference type="ChEBI" id="CHEBI:140395"/>
        <dbReference type="EC" id="2.7.7.6"/>
    </reaction>
</comment>
<keyword evidence="1" id="KW-0963">Cytoplasm</keyword>
<dbReference type="Proteomes" id="UP000317265">
    <property type="component" value="Unassembled WGS sequence"/>
</dbReference>
<name>A0A520KGQ7_9CREN</name>
<dbReference type="EC" id="2.7.7.6" evidence="1"/>
<dbReference type="HAMAP" id="MF_00864">
    <property type="entry name" value="RNApol_arch_Rpo4"/>
    <property type="match status" value="1"/>
</dbReference>
<dbReference type="SUPFAM" id="SSF47819">
    <property type="entry name" value="HRDC-like"/>
    <property type="match status" value="1"/>
</dbReference>
<dbReference type="Pfam" id="PF03874">
    <property type="entry name" value="RNA_pol_Rpb4"/>
    <property type="match status" value="1"/>
</dbReference>
<evidence type="ECO:0000313" key="2">
    <source>
        <dbReference type="EMBL" id="RZN57408.1"/>
    </source>
</evidence>
<dbReference type="Proteomes" id="UP000316080">
    <property type="component" value="Unassembled WGS sequence"/>
</dbReference>
<dbReference type="PANTHER" id="PTHR39646">
    <property type="entry name" value="RNA POLYMERASE RPB4"/>
    <property type="match status" value="1"/>
</dbReference>
<protein>
    <recommendedName>
        <fullName evidence="1">DNA-directed RNA polymerase subunit Rpo4</fullName>
        <ecNumber evidence="1">2.7.7.6</ecNumber>
    </recommendedName>
    <alternativeName>
        <fullName evidence="1">DNA-directed RNA polymerase subunit F</fullName>
    </alternativeName>
</protein>
<keyword evidence="1" id="KW-0804">Transcription</keyword>
<evidence type="ECO:0000313" key="5">
    <source>
        <dbReference type="Proteomes" id="UP000317265"/>
    </source>
</evidence>
<accession>A0A520KGQ7</accession>
<comment type="similarity">
    <text evidence="1">Belongs to the eukaryotic RPB4 RNA polymerase subunit family.</text>
</comment>
<comment type="function">
    <text evidence="1">DNA-dependent RNA polymerase (RNAP) catalyzes the transcription of DNA into RNA using the four ribonucleoside triphosphates as substrates. This subunit is less well bound than the others.</text>
</comment>
<gene>
    <name evidence="1" type="primary">rpo4</name>
    <name evidence="1" type="synonym">rpoF</name>
    <name evidence="3" type="ORF">DSO09_06385</name>
    <name evidence="2" type="ORF">EF809_00900</name>
</gene>
<comment type="subcellular location">
    <subcellularLocation>
        <location evidence="1">Cytoplasm</location>
    </subcellularLocation>
</comment>
<dbReference type="InterPro" id="IPR044876">
    <property type="entry name" value="HRDC_dom_sf"/>
</dbReference>
<proteinExistence type="inferred from homology"/>
<keyword evidence="1" id="KW-0240">DNA-directed RNA polymerase</keyword>
<comment type="subunit">
    <text evidence="1">Part of the RNA polymerase complex. Forms a stalk with Rpo7 that extends from the main structure.</text>
</comment>
<dbReference type="GO" id="GO:0005737">
    <property type="term" value="C:cytoplasm"/>
    <property type="evidence" value="ECO:0007669"/>
    <property type="project" value="UniProtKB-SubCell"/>
</dbReference>
<organism evidence="2 4">
    <name type="scientific">Thermoproteota archaeon</name>
    <dbReference type="NCBI Taxonomy" id="2056631"/>
    <lineage>
        <taxon>Archaea</taxon>
        <taxon>Thermoproteota</taxon>
    </lineage>
</organism>